<reference evidence="6 7" key="1">
    <citation type="submission" date="2023-07" db="EMBL/GenBank/DDBJ databases">
        <title>Paenibacillus sp. JX-17 nov. isolated from soil.</title>
        <authorList>
            <person name="Wan Y."/>
            <person name="Liu B."/>
        </authorList>
    </citation>
    <scope>NUCLEOTIDE SEQUENCE [LARGE SCALE GENOMIC DNA]</scope>
    <source>
        <strain evidence="6 7">JX-17</strain>
    </source>
</reference>
<dbReference type="InterPro" id="IPR029061">
    <property type="entry name" value="THDP-binding"/>
</dbReference>
<keyword evidence="1" id="KW-0210">Decarboxylase</keyword>
<evidence type="ECO:0000256" key="2">
    <source>
        <dbReference type="ARBA" id="ARBA00023052"/>
    </source>
</evidence>
<name>A0ABT9C8N3_9BACL</name>
<feature type="domain" description="Thiamine pyrophosphate enzyme TPP-binding" evidence="4">
    <location>
        <begin position="230"/>
        <end position="346"/>
    </location>
</feature>
<proteinExistence type="predicted"/>
<dbReference type="Pfam" id="PF02776">
    <property type="entry name" value="TPP_enzyme_N"/>
    <property type="match status" value="1"/>
</dbReference>
<keyword evidence="7" id="KW-1185">Reference proteome</keyword>
<keyword evidence="2" id="KW-0786">Thiamine pyrophosphate</keyword>
<accession>A0ABT9C8N3</accession>
<dbReference type="SUPFAM" id="SSF52518">
    <property type="entry name" value="Thiamin diphosphate-binding fold (THDP-binding)"/>
    <property type="match status" value="2"/>
</dbReference>
<protein>
    <submittedName>
        <fullName evidence="6">Phosphonopyruvate decarboxylase</fullName>
        <ecNumber evidence="6">4.1.1.82</ecNumber>
    </submittedName>
</protein>
<comment type="caution">
    <text evidence="6">The sequence shown here is derived from an EMBL/GenBank/DDBJ whole genome shotgun (WGS) entry which is preliminary data.</text>
</comment>
<dbReference type="Pfam" id="PF02775">
    <property type="entry name" value="TPP_enzyme_C"/>
    <property type="match status" value="1"/>
</dbReference>
<dbReference type="RefSeq" id="WP_305023325.1">
    <property type="nucleotide sequence ID" value="NZ_JAUQTB010000002.1"/>
</dbReference>
<feature type="domain" description="Thiamine pyrophosphate enzyme N-terminal TPP-binding" evidence="5">
    <location>
        <begin position="9"/>
        <end position="103"/>
    </location>
</feature>
<dbReference type="InterPro" id="IPR000399">
    <property type="entry name" value="TPP-bd_CS"/>
</dbReference>
<evidence type="ECO:0000259" key="4">
    <source>
        <dbReference type="Pfam" id="PF02775"/>
    </source>
</evidence>
<dbReference type="PANTHER" id="PTHR42818:SF1">
    <property type="entry name" value="SULFOPYRUVATE DECARBOXYLASE"/>
    <property type="match status" value="1"/>
</dbReference>
<evidence type="ECO:0000259" key="5">
    <source>
        <dbReference type="Pfam" id="PF02776"/>
    </source>
</evidence>
<dbReference type="EMBL" id="JAUQTB010000002">
    <property type="protein sequence ID" value="MDO7905615.1"/>
    <property type="molecule type" value="Genomic_DNA"/>
</dbReference>
<keyword evidence="3 6" id="KW-0456">Lyase</keyword>
<dbReference type="InterPro" id="IPR017684">
    <property type="entry name" value="Phosphono-pyrv_decarboxylase"/>
</dbReference>
<evidence type="ECO:0000256" key="1">
    <source>
        <dbReference type="ARBA" id="ARBA00022793"/>
    </source>
</evidence>
<dbReference type="InterPro" id="IPR051818">
    <property type="entry name" value="TPP_dependent_decarboxylase"/>
</dbReference>
<dbReference type="PANTHER" id="PTHR42818">
    <property type="entry name" value="SULFOPYRUVATE DECARBOXYLASE SUBUNIT ALPHA"/>
    <property type="match status" value="1"/>
</dbReference>
<evidence type="ECO:0000313" key="7">
    <source>
        <dbReference type="Proteomes" id="UP001240171"/>
    </source>
</evidence>
<dbReference type="Gene3D" id="3.40.50.970">
    <property type="match status" value="2"/>
</dbReference>
<gene>
    <name evidence="6" type="primary">aepY</name>
    <name evidence="6" type="ORF">Q5741_04215</name>
</gene>
<dbReference type="NCBIfam" id="TIGR03297">
    <property type="entry name" value="Ppyr-DeCO2ase"/>
    <property type="match status" value="1"/>
</dbReference>
<dbReference type="PROSITE" id="PS00187">
    <property type="entry name" value="TPP_ENZYMES"/>
    <property type="match status" value="1"/>
</dbReference>
<dbReference type="Proteomes" id="UP001240171">
    <property type="component" value="Unassembled WGS sequence"/>
</dbReference>
<sequence>MMNTHRFGERLKEAGFDFFTGVPCSFLKPLINYAINDCEYVGAANEGQAMAIASGVYLGGRKPVVLMQNSGLANAVSPLVSLNHPFQIPVLGFVSLRGEAGIPDEPQHELMGKITTQLLDLMEVPWAYLKPDPEMIETQIQMASSMIDKGSPFFFVVQKGTFQSEPLQPQIRREAVNQVKRLPYRKDERPSRYVLLQCLDRWRHASTILLATTGKTGRELYEVKDTASNLYMVGSMGCISSMGLGVALTSPHHKVVVIDGDGSLLMHMGTLATIAHYGPPNLLHLLIDNEAHDSTGGQNTVSGHVHFVDIAAACGYASAYYVHNLEELEQYYKAWQSEGGLTFLHIKIAGGSRKELGRPHIRPFEVAERLKQHLQNLPPDTKEDAKC</sequence>
<dbReference type="EC" id="4.1.1.82" evidence="6"/>
<evidence type="ECO:0000256" key="3">
    <source>
        <dbReference type="ARBA" id="ARBA00023239"/>
    </source>
</evidence>
<dbReference type="InterPro" id="IPR012001">
    <property type="entry name" value="Thiamin_PyroP_enz_TPP-bd_dom"/>
</dbReference>
<dbReference type="CDD" id="cd07035">
    <property type="entry name" value="TPP_PYR_POX_like"/>
    <property type="match status" value="1"/>
</dbReference>
<evidence type="ECO:0000313" key="6">
    <source>
        <dbReference type="EMBL" id="MDO7905615.1"/>
    </source>
</evidence>
<dbReference type="InterPro" id="IPR011766">
    <property type="entry name" value="TPP_enzyme_TPP-bd"/>
</dbReference>
<dbReference type="GO" id="GO:0033980">
    <property type="term" value="F:phosphonopyruvate decarboxylase activity"/>
    <property type="evidence" value="ECO:0007669"/>
    <property type="project" value="UniProtKB-EC"/>
</dbReference>
<organism evidence="6 7">
    <name type="scientific">Paenibacillus lacisoli</name>
    <dbReference type="NCBI Taxonomy" id="3064525"/>
    <lineage>
        <taxon>Bacteria</taxon>
        <taxon>Bacillati</taxon>
        <taxon>Bacillota</taxon>
        <taxon>Bacilli</taxon>
        <taxon>Bacillales</taxon>
        <taxon>Paenibacillaceae</taxon>
        <taxon>Paenibacillus</taxon>
    </lineage>
</organism>